<keyword evidence="2" id="KW-0687">Ribonucleoprotein</keyword>
<dbReference type="STRING" id="573061.Clocel_1787"/>
<dbReference type="KEGG" id="ccb:Clocel_1787"/>
<sequence>MVNKFYNFLGLVKRSGNLIEGYNRCDEAIKYKKLPLILMSKDVSDNTKKKFLNYSSKSAIKILEGFEKEDLGRAIGRAEIKIVGILDGNMAKKLLELYGCQDEV</sequence>
<dbReference type="NCBIfam" id="NF004078">
    <property type="entry name" value="PRK05583.1"/>
    <property type="match status" value="1"/>
</dbReference>
<name>D9SKN5_CLOC7</name>
<feature type="domain" description="Ribosomal protein eL8/eL30/eS12/Gadd45" evidence="1">
    <location>
        <begin position="5"/>
        <end position="88"/>
    </location>
</feature>
<organism evidence="2 3">
    <name type="scientific">Clostridium cellulovorans (strain ATCC 35296 / DSM 3052 / OCM 3 / 743B)</name>
    <dbReference type="NCBI Taxonomy" id="573061"/>
    <lineage>
        <taxon>Bacteria</taxon>
        <taxon>Bacillati</taxon>
        <taxon>Bacillota</taxon>
        <taxon>Clostridia</taxon>
        <taxon>Eubacteriales</taxon>
        <taxon>Clostridiaceae</taxon>
        <taxon>Clostridium</taxon>
    </lineage>
</organism>
<evidence type="ECO:0000313" key="2">
    <source>
        <dbReference type="EMBL" id="ADL51531.1"/>
    </source>
</evidence>
<dbReference type="SUPFAM" id="SSF55315">
    <property type="entry name" value="L30e-like"/>
    <property type="match status" value="1"/>
</dbReference>
<dbReference type="RefSeq" id="WP_010077254.1">
    <property type="nucleotide sequence ID" value="NC_014393.1"/>
</dbReference>
<dbReference type="OrthoDB" id="9794863at2"/>
<dbReference type="Gene3D" id="3.30.1330.30">
    <property type="match status" value="1"/>
</dbReference>
<dbReference type="GO" id="GO:0005840">
    <property type="term" value="C:ribosome"/>
    <property type="evidence" value="ECO:0007669"/>
    <property type="project" value="UniProtKB-KW"/>
</dbReference>
<dbReference type="EMBL" id="CP002160">
    <property type="protein sequence ID" value="ADL51531.1"/>
    <property type="molecule type" value="Genomic_DNA"/>
</dbReference>
<keyword evidence="2" id="KW-0689">Ribosomal protein</keyword>
<reference evidence="2 3" key="1">
    <citation type="submission" date="2010-08" db="EMBL/GenBank/DDBJ databases">
        <title>Complete sequence of Clostridium cellulovorans 743B.</title>
        <authorList>
            <consortium name="US DOE Joint Genome Institute"/>
            <person name="Lucas S."/>
            <person name="Copeland A."/>
            <person name="Lapidus A."/>
            <person name="Cheng J.-F."/>
            <person name="Bruce D."/>
            <person name="Goodwin L."/>
            <person name="Pitluck S."/>
            <person name="Chertkov O."/>
            <person name="Detter J.C."/>
            <person name="Han C."/>
            <person name="Tapia R."/>
            <person name="Land M."/>
            <person name="Hauser L."/>
            <person name="Chang Y.-J."/>
            <person name="Jeffries C."/>
            <person name="Kyrpides N."/>
            <person name="Ivanova N."/>
            <person name="Mikhailova N."/>
            <person name="Hemme C.L."/>
            <person name="Woyke T."/>
        </authorList>
    </citation>
    <scope>NUCLEOTIDE SEQUENCE [LARGE SCALE GENOMIC DNA]</scope>
    <source>
        <strain evidence="3">ATCC 35296 / DSM 3052 / OCM 3 / 743B</strain>
    </source>
</reference>
<keyword evidence="3" id="KW-1185">Reference proteome</keyword>
<gene>
    <name evidence="2" type="ordered locus">Clocel_1787</name>
</gene>
<dbReference type="eggNOG" id="COG1358">
    <property type="taxonomic scope" value="Bacteria"/>
</dbReference>
<accession>D9SKN5</accession>
<protein>
    <submittedName>
        <fullName evidence="2">Ribosomal protein L7Ae/L30e/S12e/Gadd45</fullName>
    </submittedName>
</protein>
<evidence type="ECO:0000313" key="3">
    <source>
        <dbReference type="Proteomes" id="UP000002730"/>
    </source>
</evidence>
<dbReference type="HOGENOM" id="CLU_157804_1_0_9"/>
<dbReference type="InterPro" id="IPR029064">
    <property type="entry name" value="Ribosomal_eL30-like_sf"/>
</dbReference>
<proteinExistence type="predicted"/>
<dbReference type="AlphaFoldDB" id="D9SKN5"/>
<dbReference type="Proteomes" id="UP000002730">
    <property type="component" value="Chromosome"/>
</dbReference>
<dbReference type="InterPro" id="IPR004038">
    <property type="entry name" value="Ribosomal_eL8/eL30/eS12/Gad45"/>
</dbReference>
<dbReference type="Pfam" id="PF01248">
    <property type="entry name" value="Ribosomal_L7Ae"/>
    <property type="match status" value="1"/>
</dbReference>
<evidence type="ECO:0000259" key="1">
    <source>
        <dbReference type="Pfam" id="PF01248"/>
    </source>
</evidence>